<evidence type="ECO:0000256" key="1">
    <source>
        <dbReference type="SAM" id="Phobius"/>
    </source>
</evidence>
<proteinExistence type="predicted"/>
<evidence type="ECO:0000313" key="2">
    <source>
        <dbReference type="EMBL" id="SHL72117.1"/>
    </source>
</evidence>
<gene>
    <name evidence="2" type="ORF">SAMN05443634_11611</name>
</gene>
<sequence>MSEKQQILLRIFSSILISFLLFIIFSVKDGLFIFIILLSFVGLIDSLSILLKRKFKILFFSLIWYLLLTSFYYLLIDNGFRII</sequence>
<feature type="transmembrane region" description="Helical" evidence="1">
    <location>
        <begin position="57"/>
        <end position="76"/>
    </location>
</feature>
<dbReference type="Proteomes" id="UP000184120">
    <property type="component" value="Unassembled WGS sequence"/>
</dbReference>
<name>A0A1M7CY90_9FLAO</name>
<dbReference type="EMBL" id="FRBH01000016">
    <property type="protein sequence ID" value="SHL72117.1"/>
    <property type="molecule type" value="Genomic_DNA"/>
</dbReference>
<protein>
    <submittedName>
        <fullName evidence="2">Uncharacterized protein</fullName>
    </submittedName>
</protein>
<organism evidence="2 3">
    <name type="scientific">Chishuiella changwenlii</name>
    <dbReference type="NCBI Taxonomy" id="1434701"/>
    <lineage>
        <taxon>Bacteria</taxon>
        <taxon>Pseudomonadati</taxon>
        <taxon>Bacteroidota</taxon>
        <taxon>Flavobacteriia</taxon>
        <taxon>Flavobacteriales</taxon>
        <taxon>Weeksellaceae</taxon>
        <taxon>Chishuiella</taxon>
    </lineage>
</organism>
<keyword evidence="1" id="KW-1133">Transmembrane helix</keyword>
<keyword evidence="1" id="KW-0472">Membrane</keyword>
<accession>A0A1M7CY90</accession>
<feature type="transmembrane region" description="Helical" evidence="1">
    <location>
        <begin position="7"/>
        <end position="25"/>
    </location>
</feature>
<keyword evidence="1" id="KW-0812">Transmembrane</keyword>
<dbReference type="STRING" id="1434701.SAMN05443634_11611"/>
<feature type="transmembrane region" description="Helical" evidence="1">
    <location>
        <begin position="31"/>
        <end position="50"/>
    </location>
</feature>
<dbReference type="AlphaFoldDB" id="A0A1M7CY90"/>
<reference evidence="3" key="1">
    <citation type="submission" date="2016-11" db="EMBL/GenBank/DDBJ databases">
        <authorList>
            <person name="Varghese N."/>
            <person name="Submissions S."/>
        </authorList>
    </citation>
    <scope>NUCLEOTIDE SEQUENCE [LARGE SCALE GENOMIC DNA]</scope>
    <source>
        <strain evidence="3">DSM 27989</strain>
    </source>
</reference>
<evidence type="ECO:0000313" key="3">
    <source>
        <dbReference type="Proteomes" id="UP000184120"/>
    </source>
</evidence>